<dbReference type="GO" id="GO:0006281">
    <property type="term" value="P:DNA repair"/>
    <property type="evidence" value="ECO:0007669"/>
    <property type="project" value="TreeGrafter"/>
</dbReference>
<dbReference type="InterPro" id="IPR006439">
    <property type="entry name" value="HAD-SF_hydro_IA"/>
</dbReference>
<dbReference type="PRINTS" id="PR00413">
    <property type="entry name" value="HADHALOGNASE"/>
</dbReference>
<dbReference type="AlphaFoldDB" id="A0A3L0VXH9"/>
<reference evidence="5" key="1">
    <citation type="submission" date="2018-10" db="EMBL/GenBank/DDBJ databases">
        <authorList>
            <consortium name="NARMS: The National Antimicrobial Resistance Monitoring System"/>
        </authorList>
    </citation>
    <scope>NUCLEOTIDE SEQUENCE [LARGE SCALE GENOMIC DNA]</scope>
    <source>
        <strain evidence="5">CVM N17EC0388</strain>
    </source>
</reference>
<dbReference type="SFLD" id="SFLDS00003">
    <property type="entry name" value="Haloacid_Dehalogenase"/>
    <property type="match status" value="1"/>
</dbReference>
<dbReference type="PANTHER" id="PTHR43434">
    <property type="entry name" value="PHOSPHOGLYCOLATE PHOSPHATASE"/>
    <property type="match status" value="1"/>
</dbReference>
<sequence length="228" mass="24621">MIDNTPVPLRCVLFDLDGTLLDTAPDLGAAVNHVLVSEGFAPLSDAIIRQTTSHGALGLLKAGLGDELLEELGATRLRTALLDYYAANLCVGTRPYEGMVALIEWLDERALPWGIVTNKPGFLTEPLLAALPELASCGVTVSADTLPVRKPDPAPMYFACEQLGVDAAHCLYVGDHVRDIEAGRNAGMRTAVAGWGYLSEDEDPADWGADLHFDTVQALHHWLRYELS</sequence>
<dbReference type="InterPro" id="IPR036412">
    <property type="entry name" value="HAD-like_sf"/>
</dbReference>
<dbReference type="InterPro" id="IPR041492">
    <property type="entry name" value="HAD_2"/>
</dbReference>
<evidence type="ECO:0000256" key="4">
    <source>
        <dbReference type="ARBA" id="ARBA00023277"/>
    </source>
</evidence>
<gene>
    <name evidence="5" type="ORF">D9F05_07570</name>
</gene>
<protein>
    <submittedName>
        <fullName evidence="5">HAD family hydrolase</fullName>
    </submittedName>
</protein>
<evidence type="ECO:0000256" key="3">
    <source>
        <dbReference type="ARBA" id="ARBA00022842"/>
    </source>
</evidence>
<dbReference type="Gene3D" id="3.40.50.1000">
    <property type="entry name" value="HAD superfamily/HAD-like"/>
    <property type="match status" value="1"/>
</dbReference>
<evidence type="ECO:0000313" key="5">
    <source>
        <dbReference type="EMBL" id="MHO04224.1"/>
    </source>
</evidence>
<dbReference type="SFLD" id="SFLDG01129">
    <property type="entry name" value="C1.5:_HAD__Beta-PGM__Phosphata"/>
    <property type="match status" value="1"/>
</dbReference>
<dbReference type="InterPro" id="IPR023198">
    <property type="entry name" value="PGP-like_dom2"/>
</dbReference>
<name>A0A3L0VXH9_ECOLX</name>
<keyword evidence="4" id="KW-0119">Carbohydrate metabolism</keyword>
<dbReference type="SUPFAM" id="SSF56784">
    <property type="entry name" value="HAD-like"/>
    <property type="match status" value="1"/>
</dbReference>
<dbReference type="GO" id="GO:0046872">
    <property type="term" value="F:metal ion binding"/>
    <property type="evidence" value="ECO:0007669"/>
    <property type="project" value="UniProtKB-KW"/>
</dbReference>
<accession>A0A3L0VXH9</accession>
<dbReference type="NCBIfam" id="TIGR01509">
    <property type="entry name" value="HAD-SF-IA-v3"/>
    <property type="match status" value="1"/>
</dbReference>
<dbReference type="InterPro" id="IPR050155">
    <property type="entry name" value="HAD-like_hydrolase_sf"/>
</dbReference>
<comment type="caution">
    <text evidence="5">The sequence shown here is derived from an EMBL/GenBank/DDBJ whole genome shotgun (WGS) entry which is preliminary data.</text>
</comment>
<evidence type="ECO:0000256" key="2">
    <source>
        <dbReference type="ARBA" id="ARBA00022801"/>
    </source>
</evidence>
<dbReference type="NCBIfam" id="TIGR01549">
    <property type="entry name" value="HAD-SF-IA-v1"/>
    <property type="match status" value="1"/>
</dbReference>
<dbReference type="GO" id="GO:0008967">
    <property type="term" value="F:phosphoglycolate phosphatase activity"/>
    <property type="evidence" value="ECO:0007669"/>
    <property type="project" value="TreeGrafter"/>
</dbReference>
<proteinExistence type="predicted"/>
<organism evidence="5">
    <name type="scientific">Escherichia coli</name>
    <dbReference type="NCBI Taxonomy" id="562"/>
    <lineage>
        <taxon>Bacteria</taxon>
        <taxon>Pseudomonadati</taxon>
        <taxon>Pseudomonadota</taxon>
        <taxon>Gammaproteobacteria</taxon>
        <taxon>Enterobacterales</taxon>
        <taxon>Enterobacteriaceae</taxon>
        <taxon>Escherichia</taxon>
    </lineage>
</organism>
<dbReference type="GO" id="GO:0005829">
    <property type="term" value="C:cytosol"/>
    <property type="evidence" value="ECO:0007669"/>
    <property type="project" value="TreeGrafter"/>
</dbReference>
<keyword evidence="3" id="KW-0460">Magnesium</keyword>
<evidence type="ECO:0000256" key="1">
    <source>
        <dbReference type="ARBA" id="ARBA00022723"/>
    </source>
</evidence>
<dbReference type="Pfam" id="PF13419">
    <property type="entry name" value="HAD_2"/>
    <property type="match status" value="1"/>
</dbReference>
<dbReference type="SFLD" id="SFLDG01135">
    <property type="entry name" value="C1.5.6:_HAD__Beta-PGM__Phospha"/>
    <property type="match status" value="1"/>
</dbReference>
<dbReference type="EMBL" id="RNRV01000010">
    <property type="protein sequence ID" value="MHO04224.1"/>
    <property type="molecule type" value="Genomic_DNA"/>
</dbReference>
<dbReference type="PANTHER" id="PTHR43434:SF23">
    <property type="entry name" value="PHOSPHOGLYCOLATE PHOSPHATASE"/>
    <property type="match status" value="1"/>
</dbReference>
<dbReference type="Gene3D" id="1.10.150.240">
    <property type="entry name" value="Putative phosphatase, domain 2"/>
    <property type="match status" value="1"/>
</dbReference>
<keyword evidence="1" id="KW-0479">Metal-binding</keyword>
<dbReference type="InterPro" id="IPR023214">
    <property type="entry name" value="HAD_sf"/>
</dbReference>
<keyword evidence="2 5" id="KW-0378">Hydrolase</keyword>